<dbReference type="Gene3D" id="4.10.280.10">
    <property type="entry name" value="Helix-loop-helix DNA-binding domain"/>
    <property type="match status" value="1"/>
</dbReference>
<dbReference type="SMART" id="SM00353">
    <property type="entry name" value="HLH"/>
    <property type="match status" value="1"/>
</dbReference>
<keyword evidence="4" id="KW-0804">Transcription</keyword>
<dbReference type="InterPro" id="IPR054502">
    <property type="entry name" value="bHLH-TF_ACT-like_plant"/>
</dbReference>
<dbReference type="GO" id="GO:0005634">
    <property type="term" value="C:nucleus"/>
    <property type="evidence" value="ECO:0007669"/>
    <property type="project" value="UniProtKB-SubCell"/>
</dbReference>
<accession>A0AAD3XQD4</accession>
<dbReference type="AlphaFoldDB" id="A0AAD3XQD4"/>
<comment type="caution">
    <text evidence="7">The sequence shown here is derived from an EMBL/GenBank/DDBJ whole genome shotgun (WGS) entry which is preliminary data.</text>
</comment>
<dbReference type="InterPro" id="IPR036638">
    <property type="entry name" value="HLH_DNA-bd_sf"/>
</dbReference>
<dbReference type="PANTHER" id="PTHR11969:SF54">
    <property type="entry name" value="MAD-LIKE PROTEIN 1"/>
    <property type="match status" value="1"/>
</dbReference>
<protein>
    <recommendedName>
        <fullName evidence="6">BHLH domain-containing protein</fullName>
    </recommendedName>
</protein>
<evidence type="ECO:0000256" key="1">
    <source>
        <dbReference type="ARBA" id="ARBA00004123"/>
    </source>
</evidence>
<dbReference type="PROSITE" id="PS50888">
    <property type="entry name" value="BHLH"/>
    <property type="match status" value="1"/>
</dbReference>
<dbReference type="EMBL" id="BSYO01000012">
    <property type="protein sequence ID" value="GMH13168.1"/>
    <property type="molecule type" value="Genomic_DNA"/>
</dbReference>
<evidence type="ECO:0000256" key="3">
    <source>
        <dbReference type="ARBA" id="ARBA00023125"/>
    </source>
</evidence>
<keyword evidence="5" id="KW-0539">Nucleus</keyword>
<dbReference type="GO" id="GO:0046983">
    <property type="term" value="F:protein dimerization activity"/>
    <property type="evidence" value="ECO:0007669"/>
    <property type="project" value="InterPro"/>
</dbReference>
<evidence type="ECO:0000256" key="4">
    <source>
        <dbReference type="ARBA" id="ARBA00023163"/>
    </source>
</evidence>
<comment type="subcellular location">
    <subcellularLocation>
        <location evidence="1">Nucleus</location>
    </subcellularLocation>
</comment>
<dbReference type="SUPFAM" id="SSF47459">
    <property type="entry name" value="HLH, helix-loop-helix DNA-binding domain"/>
    <property type="match status" value="1"/>
</dbReference>
<evidence type="ECO:0000313" key="7">
    <source>
        <dbReference type="EMBL" id="GMH13168.1"/>
    </source>
</evidence>
<evidence type="ECO:0000259" key="6">
    <source>
        <dbReference type="PROSITE" id="PS50888"/>
    </source>
</evidence>
<evidence type="ECO:0000313" key="8">
    <source>
        <dbReference type="Proteomes" id="UP001279734"/>
    </source>
</evidence>
<dbReference type="Proteomes" id="UP001279734">
    <property type="component" value="Unassembled WGS sequence"/>
</dbReference>
<reference evidence="7" key="1">
    <citation type="submission" date="2023-05" db="EMBL/GenBank/DDBJ databases">
        <title>Nepenthes gracilis genome sequencing.</title>
        <authorList>
            <person name="Fukushima K."/>
        </authorList>
    </citation>
    <scope>NUCLEOTIDE SEQUENCE</scope>
    <source>
        <strain evidence="7">SING2019-196</strain>
    </source>
</reference>
<sequence>MALEAVIYHQDLFGNNSKGDPFNSLLENWGSYLSIPGGGVGCGGGGGGGDGSYEFQENQGEDCHYGNLDLSPPLIVSSSETHVVPSGAAVGMETTAPLVAPPASAASAAALMRPKRQRRARRRKNREEIENQRMTHIAVERNRRKQMNEYLAVLRSLMPESYVQRGDQASIIGGAINFVKVLEQKLQFLSAQKHVCGGNSSSSPFREFCTFPQYSSRENLQSFSNGGSCRSGVADIEVTMVESHAHLKIIWKRRRQPKHLLKFVSGLQSLKLTILHVNVTTVDGVSLYALSVKVEDDSKLISVDEIASAVHQVVDRIQEEAN</sequence>
<dbReference type="PANTHER" id="PTHR11969">
    <property type="entry name" value="MAX DIMERIZATION, MAD"/>
    <property type="match status" value="1"/>
</dbReference>
<dbReference type="Pfam" id="PF22754">
    <property type="entry name" value="bHLH-TF_ACT-like_plant"/>
    <property type="match status" value="1"/>
</dbReference>
<evidence type="ECO:0000256" key="5">
    <source>
        <dbReference type="ARBA" id="ARBA00023242"/>
    </source>
</evidence>
<dbReference type="GO" id="GO:0000978">
    <property type="term" value="F:RNA polymerase II cis-regulatory region sequence-specific DNA binding"/>
    <property type="evidence" value="ECO:0007669"/>
    <property type="project" value="TreeGrafter"/>
</dbReference>
<dbReference type="CDD" id="cd11448">
    <property type="entry name" value="bHLH_AtFAMA_like"/>
    <property type="match status" value="1"/>
</dbReference>
<keyword evidence="3" id="KW-0238">DNA-binding</keyword>
<dbReference type="Pfam" id="PF00010">
    <property type="entry name" value="HLH"/>
    <property type="match status" value="1"/>
</dbReference>
<dbReference type="InterPro" id="IPR011598">
    <property type="entry name" value="bHLH_dom"/>
</dbReference>
<gene>
    <name evidence="7" type="ORF">Nepgr_015009</name>
</gene>
<name>A0AAD3XQD4_NEPGR</name>
<proteinExistence type="predicted"/>
<organism evidence="7 8">
    <name type="scientific">Nepenthes gracilis</name>
    <name type="common">Slender pitcher plant</name>
    <dbReference type="NCBI Taxonomy" id="150966"/>
    <lineage>
        <taxon>Eukaryota</taxon>
        <taxon>Viridiplantae</taxon>
        <taxon>Streptophyta</taxon>
        <taxon>Embryophyta</taxon>
        <taxon>Tracheophyta</taxon>
        <taxon>Spermatophyta</taxon>
        <taxon>Magnoliopsida</taxon>
        <taxon>eudicotyledons</taxon>
        <taxon>Gunneridae</taxon>
        <taxon>Pentapetalae</taxon>
        <taxon>Caryophyllales</taxon>
        <taxon>Nepenthaceae</taxon>
        <taxon>Nepenthes</taxon>
    </lineage>
</organism>
<evidence type="ECO:0000256" key="2">
    <source>
        <dbReference type="ARBA" id="ARBA00023015"/>
    </source>
</evidence>
<keyword evidence="8" id="KW-1185">Reference proteome</keyword>
<feature type="domain" description="BHLH" evidence="6">
    <location>
        <begin position="131"/>
        <end position="182"/>
    </location>
</feature>
<dbReference type="GO" id="GO:0000981">
    <property type="term" value="F:DNA-binding transcription factor activity, RNA polymerase II-specific"/>
    <property type="evidence" value="ECO:0007669"/>
    <property type="project" value="TreeGrafter"/>
</dbReference>
<keyword evidence="2" id="KW-0805">Transcription regulation</keyword>